<accession>A0A078KLJ3</accession>
<sequence>MNIVYDKYFSKFLDSDQFKDLIKSIDDVFFYDAIINVKKFDNFKLFEEKLGKKVPEWVIATNHEHEVWVLDPSRWSQKDISTPEQIIAHEIVHIIVNHSFETIPPLWIGEGMAIVFAKQTEAIETFDDVKNPYDETYNDNLYRDSAKVIQAIFDQYGTENAINYMRSLKDFEHDKVYGYTAINDFCKILNQRS</sequence>
<dbReference type="STRING" id="29343.CCDG5_0170"/>
<gene>
    <name evidence="1" type="ORF">CCDG5_0170</name>
</gene>
<dbReference type="OrthoDB" id="9787613at2"/>
<evidence type="ECO:0008006" key="3">
    <source>
        <dbReference type="Google" id="ProtNLM"/>
    </source>
</evidence>
<dbReference type="AlphaFoldDB" id="A0A078KLJ3"/>
<protein>
    <recommendedName>
        <fullName evidence="3">Peptidase MA-like domain-containing protein</fullName>
    </recommendedName>
</protein>
<dbReference type="HOGENOM" id="CLU_1388135_0_0_9"/>
<dbReference type="PATRIC" id="fig|29343.3.peg.172"/>
<organism evidence="1 2">
    <name type="scientific">[Clostridium] cellulosi</name>
    <dbReference type="NCBI Taxonomy" id="29343"/>
    <lineage>
        <taxon>Bacteria</taxon>
        <taxon>Bacillati</taxon>
        <taxon>Bacillota</taxon>
        <taxon>Clostridia</taxon>
        <taxon>Eubacteriales</taxon>
        <taxon>Oscillospiraceae</taxon>
        <taxon>Oscillospiraceae incertae sedis</taxon>
    </lineage>
</organism>
<name>A0A078KLJ3_9FIRM</name>
<evidence type="ECO:0000313" key="2">
    <source>
        <dbReference type="Proteomes" id="UP000032431"/>
    </source>
</evidence>
<dbReference type="EMBL" id="LM995447">
    <property type="protein sequence ID" value="CDZ23313.1"/>
    <property type="molecule type" value="Genomic_DNA"/>
</dbReference>
<reference evidence="2" key="1">
    <citation type="submission" date="2014-07" db="EMBL/GenBank/DDBJ databases">
        <authorList>
            <person name="Wibberg D."/>
        </authorList>
    </citation>
    <scope>NUCLEOTIDE SEQUENCE [LARGE SCALE GENOMIC DNA]</scope>
    <source>
        <strain evidence="2">DG5</strain>
    </source>
</reference>
<keyword evidence="2" id="KW-1185">Reference proteome</keyword>
<proteinExistence type="predicted"/>
<dbReference type="KEGG" id="ccel:CCDG5_0170"/>
<evidence type="ECO:0000313" key="1">
    <source>
        <dbReference type="EMBL" id="CDZ23313.1"/>
    </source>
</evidence>
<dbReference type="Proteomes" id="UP000032431">
    <property type="component" value="Chromosome I"/>
</dbReference>